<reference evidence="6 7" key="1">
    <citation type="submission" date="2016-09" db="EMBL/GenBank/DDBJ databases">
        <title>Complete genome sequence of Actinomyces hongkongensis HKU8.</title>
        <authorList>
            <person name="Gao Y.-X."/>
            <person name="Zhou Y.-Y."/>
            <person name="Xie Y."/>
            <person name="Wang M."/>
            <person name="Wang S.-J."/>
            <person name="Shen S.-G."/>
        </authorList>
    </citation>
    <scope>NUCLEOTIDE SEQUENCE [LARGE SCALE GENOMIC DNA]</scope>
    <source>
        <strain evidence="6 7">HKU8</strain>
    </source>
</reference>
<dbReference type="PANTHER" id="PTHR43649">
    <property type="entry name" value="ARABINOSE-BINDING PROTEIN-RELATED"/>
    <property type="match status" value="1"/>
</dbReference>
<evidence type="ECO:0000256" key="5">
    <source>
        <dbReference type="SAM" id="SignalP"/>
    </source>
</evidence>
<dbReference type="Gene3D" id="3.40.190.10">
    <property type="entry name" value="Periplasmic binding protein-like II"/>
    <property type="match status" value="1"/>
</dbReference>
<dbReference type="KEGG" id="phon:BH719_08490"/>
<comment type="subcellular location">
    <subcellularLocation>
        <location evidence="1">Cell envelope</location>
    </subcellularLocation>
</comment>
<dbReference type="PROSITE" id="PS51257">
    <property type="entry name" value="PROKAR_LIPOPROTEIN"/>
    <property type="match status" value="1"/>
</dbReference>
<sequence>MKPRTIASVGLAALMTASLAACNANTSSTTGGESGADGVTINYWLWDDRQAPLYQQCADDFHAANPGITVKITQTAWGQYWETLTTQLSAGNAPDVFTNHSAHLLQFIDNNQIMDLTEMAQKAGVDDSIYQPGLADLSKYDGKRYGLPKDWDTEGLLYDTAVATEAGYSKEDMAELTWNPTDGGTFEQFIAKTTVDANGKNGLDPDFDKSNVVRYGFYPEWADGAIGQNGWGNLAASNGFTYGDRNVAPTKFNYSDQSLVDTVTWIHGLIDKGYAPKYDQQSTLGTEATMNAGTAASTIQGSFTASGYLGKDAQRAFAFAPLPKGPIGRRSAMNGLHDVVWSGTTHPDEAFKWVAYMGSEACQVKVGESGVIFPAATKGTEASLKAREAQGQDNSAFTSVVENKETFPVPVLAHGDEVNTLIEDAIKAIADGADAKSTLEAANQKANDLLK</sequence>
<dbReference type="GO" id="GO:0030313">
    <property type="term" value="C:cell envelope"/>
    <property type="evidence" value="ECO:0007669"/>
    <property type="project" value="UniProtKB-SubCell"/>
</dbReference>
<dbReference type="CDD" id="cd13585">
    <property type="entry name" value="PBP2_TMBP_like"/>
    <property type="match status" value="1"/>
</dbReference>
<keyword evidence="3" id="KW-0813">Transport</keyword>
<evidence type="ECO:0000313" key="7">
    <source>
        <dbReference type="Proteomes" id="UP000095214"/>
    </source>
</evidence>
<dbReference type="RefSeq" id="WP_009744432.1">
    <property type="nucleotide sequence ID" value="NZ_CP017298.1"/>
</dbReference>
<protein>
    <submittedName>
        <fullName evidence="6">Sugar-binding protein</fullName>
    </submittedName>
</protein>
<dbReference type="Proteomes" id="UP000095214">
    <property type="component" value="Chromosome"/>
</dbReference>
<evidence type="ECO:0000256" key="1">
    <source>
        <dbReference type="ARBA" id="ARBA00004196"/>
    </source>
</evidence>
<accession>A0A1D8B440</accession>
<evidence type="ECO:0000256" key="4">
    <source>
        <dbReference type="ARBA" id="ARBA00022729"/>
    </source>
</evidence>
<gene>
    <name evidence="6" type="ORF">BH719_08490</name>
</gene>
<evidence type="ECO:0000256" key="3">
    <source>
        <dbReference type="ARBA" id="ARBA00022448"/>
    </source>
</evidence>
<dbReference type="AlphaFoldDB" id="A0A1D8B440"/>
<dbReference type="OrthoDB" id="1650177at2"/>
<comment type="similarity">
    <text evidence="2">Belongs to the bacterial solute-binding protein 1 family.</text>
</comment>
<evidence type="ECO:0000256" key="2">
    <source>
        <dbReference type="ARBA" id="ARBA00008520"/>
    </source>
</evidence>
<dbReference type="SUPFAM" id="SSF53850">
    <property type="entry name" value="Periplasmic binding protein-like II"/>
    <property type="match status" value="1"/>
</dbReference>
<keyword evidence="7" id="KW-1185">Reference proteome</keyword>
<feature type="signal peptide" evidence="5">
    <location>
        <begin position="1"/>
        <end position="20"/>
    </location>
</feature>
<organism evidence="6 7">
    <name type="scientific">Pauljensenia hongkongensis</name>
    <dbReference type="NCBI Taxonomy" id="178339"/>
    <lineage>
        <taxon>Bacteria</taxon>
        <taxon>Bacillati</taxon>
        <taxon>Actinomycetota</taxon>
        <taxon>Actinomycetes</taxon>
        <taxon>Actinomycetales</taxon>
        <taxon>Actinomycetaceae</taxon>
        <taxon>Pauljensenia</taxon>
    </lineage>
</organism>
<dbReference type="InterPro" id="IPR050490">
    <property type="entry name" value="Bact_solute-bd_prot1"/>
</dbReference>
<dbReference type="EMBL" id="CP017298">
    <property type="protein sequence ID" value="AOS47869.1"/>
    <property type="molecule type" value="Genomic_DNA"/>
</dbReference>
<dbReference type="InterPro" id="IPR006059">
    <property type="entry name" value="SBP"/>
</dbReference>
<dbReference type="Pfam" id="PF13416">
    <property type="entry name" value="SBP_bac_8"/>
    <property type="match status" value="1"/>
</dbReference>
<feature type="chain" id="PRO_5038925506" evidence="5">
    <location>
        <begin position="21"/>
        <end position="451"/>
    </location>
</feature>
<dbReference type="STRING" id="178339.BH719_08490"/>
<dbReference type="PANTHER" id="PTHR43649:SF31">
    <property type="entry name" value="SN-GLYCEROL-3-PHOSPHATE-BINDING PERIPLASMIC PROTEIN UGPB"/>
    <property type="match status" value="1"/>
</dbReference>
<keyword evidence="4 5" id="KW-0732">Signal</keyword>
<proteinExistence type="inferred from homology"/>
<name>A0A1D8B440_9ACTO</name>
<evidence type="ECO:0000313" key="6">
    <source>
        <dbReference type="EMBL" id="AOS47869.1"/>
    </source>
</evidence>